<dbReference type="Proteomes" id="UP000449193">
    <property type="component" value="Unassembled WGS sequence"/>
</dbReference>
<dbReference type="GO" id="GO:0000272">
    <property type="term" value="P:polysaccharide catabolic process"/>
    <property type="evidence" value="ECO:0007669"/>
    <property type="project" value="UniProtKB-KW"/>
</dbReference>
<proteinExistence type="predicted"/>
<dbReference type="EMBL" id="WMZR01000026">
    <property type="protein sequence ID" value="MTS52911.1"/>
    <property type="molecule type" value="Genomic_DNA"/>
</dbReference>
<dbReference type="AlphaFoldDB" id="A0A6I3QT62"/>
<organism evidence="4 5">
    <name type="scientific">Ruthenibacterium lactatiformans</name>
    <dbReference type="NCBI Taxonomy" id="1550024"/>
    <lineage>
        <taxon>Bacteria</taxon>
        <taxon>Bacillati</taxon>
        <taxon>Bacillota</taxon>
        <taxon>Clostridia</taxon>
        <taxon>Eubacteriales</taxon>
        <taxon>Oscillospiraceae</taxon>
        <taxon>Ruthenibacterium</taxon>
    </lineage>
</organism>
<protein>
    <recommendedName>
        <fullName evidence="3">Glycoside hydrolase family 9 domain-containing protein</fullName>
    </recommendedName>
</protein>
<dbReference type="SUPFAM" id="SSF48208">
    <property type="entry name" value="Six-hairpin glycosidases"/>
    <property type="match status" value="1"/>
</dbReference>
<evidence type="ECO:0000256" key="1">
    <source>
        <dbReference type="ARBA" id="ARBA00023277"/>
    </source>
</evidence>
<dbReference type="InterPro" id="IPR001701">
    <property type="entry name" value="Glyco_hydro_9"/>
</dbReference>
<comment type="caution">
    <text evidence="4">The sequence shown here is derived from an EMBL/GenBank/DDBJ whole genome shotgun (WGS) entry which is preliminary data.</text>
</comment>
<feature type="domain" description="Glycoside hydrolase family 9" evidence="3">
    <location>
        <begin position="18"/>
        <end position="299"/>
    </location>
</feature>
<evidence type="ECO:0000313" key="5">
    <source>
        <dbReference type="Proteomes" id="UP000449193"/>
    </source>
</evidence>
<dbReference type="InterPro" id="IPR008928">
    <property type="entry name" value="6-hairpin_glycosidase_sf"/>
</dbReference>
<evidence type="ECO:0000256" key="2">
    <source>
        <dbReference type="ARBA" id="ARBA00023326"/>
    </source>
</evidence>
<accession>A0A6I3QT62</accession>
<dbReference type="GO" id="GO:0004553">
    <property type="term" value="F:hydrolase activity, hydrolyzing O-glycosyl compounds"/>
    <property type="evidence" value="ECO:0007669"/>
    <property type="project" value="InterPro"/>
</dbReference>
<keyword evidence="2" id="KW-0624">Polysaccharide degradation</keyword>
<sequence length="355" mass="40454">MDDINADSGNRPFDNFMIAGVCAKAIALFRDEDPRFADWCARCAKEDFSFALAAMHQSQDNESAGARYTQLQMNAQAAISAMELYEAFGETEYLSRGVSFARILMACQASAVDPSFSIPLRGYFYENETHERIQTYYHRSYEHAPIKAFAMLYRLAPEHEDAARWKNSLELYREYVALTSRTVPYGLLPNGIYELDNTDFSTITHEGARAAGAPSLEEYNAQVRNGIRLNDRFYLRVFPVAYQFRGFHATLMGRALAAMELARALNDREIKQVAVRQMEWILGCNPFAVSSMYGEGHDYHPLYAPMSPQLVGAVPVGFETFENEDQPFYPMQNNATYKEVWVHTTCRVMWLIAML</sequence>
<dbReference type="Gene3D" id="1.50.10.10">
    <property type="match status" value="1"/>
</dbReference>
<gene>
    <name evidence="4" type="ORF">GMD52_15410</name>
</gene>
<reference evidence="4 5" key="1">
    <citation type="journal article" date="2019" name="Nat. Med.">
        <title>A library of human gut bacterial isolates paired with longitudinal multiomics data enables mechanistic microbiome research.</title>
        <authorList>
            <person name="Poyet M."/>
            <person name="Groussin M."/>
            <person name="Gibbons S.M."/>
            <person name="Avila-Pacheco J."/>
            <person name="Jiang X."/>
            <person name="Kearney S.M."/>
            <person name="Perrotta A.R."/>
            <person name="Berdy B."/>
            <person name="Zhao S."/>
            <person name="Lieberman T.D."/>
            <person name="Swanson P.K."/>
            <person name="Smith M."/>
            <person name="Roesemann S."/>
            <person name="Alexander J.E."/>
            <person name="Rich S.A."/>
            <person name="Livny J."/>
            <person name="Vlamakis H."/>
            <person name="Clish C."/>
            <person name="Bullock K."/>
            <person name="Deik A."/>
            <person name="Scott J."/>
            <person name="Pierce K.A."/>
            <person name="Xavier R.J."/>
            <person name="Alm E.J."/>
        </authorList>
    </citation>
    <scope>NUCLEOTIDE SEQUENCE [LARGE SCALE GENOMIC DNA]</scope>
    <source>
        <strain evidence="4 5">BIOML-A7</strain>
    </source>
</reference>
<dbReference type="InterPro" id="IPR012341">
    <property type="entry name" value="6hp_glycosidase-like_sf"/>
</dbReference>
<dbReference type="Pfam" id="PF00759">
    <property type="entry name" value="Glyco_hydro_9"/>
    <property type="match status" value="1"/>
</dbReference>
<evidence type="ECO:0000259" key="3">
    <source>
        <dbReference type="Pfam" id="PF00759"/>
    </source>
</evidence>
<keyword evidence="1" id="KW-0119">Carbohydrate metabolism</keyword>
<evidence type="ECO:0000313" key="4">
    <source>
        <dbReference type="EMBL" id="MTS52911.1"/>
    </source>
</evidence>
<name>A0A6I3QT62_9FIRM</name>